<feature type="transmembrane region" description="Helical" evidence="1">
    <location>
        <begin position="78"/>
        <end position="104"/>
    </location>
</feature>
<comment type="caution">
    <text evidence="2">The sequence shown here is derived from an EMBL/GenBank/DDBJ whole genome shotgun (WGS) entry which is preliminary data.</text>
</comment>
<dbReference type="EMBL" id="VNHM01000003">
    <property type="protein sequence ID" value="TYO96968.1"/>
    <property type="molecule type" value="Genomic_DNA"/>
</dbReference>
<evidence type="ECO:0000256" key="1">
    <source>
        <dbReference type="SAM" id="Phobius"/>
    </source>
</evidence>
<evidence type="ECO:0008006" key="4">
    <source>
        <dbReference type="Google" id="ProtNLM"/>
    </source>
</evidence>
<feature type="transmembrane region" description="Helical" evidence="1">
    <location>
        <begin position="42"/>
        <end position="66"/>
    </location>
</feature>
<name>A0A5S4ZVT9_9FIRM</name>
<organism evidence="2 3">
    <name type="scientific">Desulfallas thermosapovorans DSM 6562</name>
    <dbReference type="NCBI Taxonomy" id="1121431"/>
    <lineage>
        <taxon>Bacteria</taxon>
        <taxon>Bacillati</taxon>
        <taxon>Bacillota</taxon>
        <taxon>Clostridia</taxon>
        <taxon>Eubacteriales</taxon>
        <taxon>Desulfallaceae</taxon>
        <taxon>Desulfallas</taxon>
    </lineage>
</organism>
<evidence type="ECO:0000313" key="3">
    <source>
        <dbReference type="Proteomes" id="UP000323166"/>
    </source>
</evidence>
<protein>
    <recommendedName>
        <fullName evidence="4">CAAX prenyl protease-like protein</fullName>
    </recommendedName>
</protein>
<proteinExistence type="predicted"/>
<keyword evidence="1" id="KW-0812">Transmembrane</keyword>
<dbReference type="AlphaFoldDB" id="A0A5S4ZVT9"/>
<gene>
    <name evidence="2" type="ORF">LX24_00778</name>
</gene>
<reference evidence="2 3" key="1">
    <citation type="submission" date="2019-07" db="EMBL/GenBank/DDBJ databases">
        <title>Genomic Encyclopedia of Type Strains, Phase I: the one thousand microbial genomes (KMG-I) project.</title>
        <authorList>
            <person name="Kyrpides N."/>
        </authorList>
    </citation>
    <scope>NUCLEOTIDE SEQUENCE [LARGE SCALE GENOMIC DNA]</scope>
    <source>
        <strain evidence="2 3">DSM 6562</strain>
    </source>
</reference>
<dbReference type="RefSeq" id="WP_166510825.1">
    <property type="nucleotide sequence ID" value="NZ_VNHM01000003.1"/>
</dbReference>
<accession>A0A5S4ZVT9</accession>
<keyword evidence="1" id="KW-1133">Transmembrane helix</keyword>
<dbReference type="Proteomes" id="UP000323166">
    <property type="component" value="Unassembled WGS sequence"/>
</dbReference>
<keyword evidence="1" id="KW-0472">Membrane</keyword>
<sequence length="121" mass="12422">MFVLAGLLSAVTARGILGLAGRDGGLALIVLVAPVAEEVTKTGLALLLGADIFLTHVVFGGAELLADLSGGRGIWPGLAALALHSLLGFVTAWFLAYAGVAAVVPAVMLHAMWNYTAVRIW</sequence>
<evidence type="ECO:0000313" key="2">
    <source>
        <dbReference type="EMBL" id="TYO96968.1"/>
    </source>
</evidence>
<keyword evidence="3" id="KW-1185">Reference proteome</keyword>